<name>A0A081BQQ4_9BACT</name>
<dbReference type="STRING" id="1499966.U14_05009"/>
<keyword evidence="2" id="KW-1185">Reference proteome</keyword>
<sequence length="228" mass="23762">MVNIPVTGAVKVEYTITGGGAYALFADTATPTKWEIGLKTVDGVTDTLQRVCVTYTDGVPFASVPAEATTSKQHQATHYLRKLDSGTENWWPTDTAFGFAGETKTVCVVTDGVVQGEEVAGPFPKTPALANAAPVATVSGSTFCGLGSCYGIYTYTDAEGDAEGTSLYQWYVADDASGTNATAISGATGRDFIGRADPLKYYQFRVTPVAVSGTSPGSTAVSAWMSGM</sequence>
<dbReference type="AlphaFoldDB" id="A0A081BQQ4"/>
<dbReference type="HOGENOM" id="CLU_1212864_0_0_0"/>
<evidence type="ECO:0000313" key="1">
    <source>
        <dbReference type="EMBL" id="GAK53735.1"/>
    </source>
</evidence>
<accession>A0A081BQQ4</accession>
<reference evidence="1" key="1">
    <citation type="journal article" date="2015" name="PeerJ">
        <title>First genomic representation of candidate bacterial phylum KSB3 points to enhanced environmental sensing as a trigger of wastewater bulking.</title>
        <authorList>
            <person name="Sekiguchi Y."/>
            <person name="Ohashi A."/>
            <person name="Parks D.H."/>
            <person name="Yamauchi T."/>
            <person name="Tyson G.W."/>
            <person name="Hugenholtz P."/>
        </authorList>
    </citation>
    <scope>NUCLEOTIDE SEQUENCE [LARGE SCALE GENOMIC DNA]</scope>
</reference>
<organism evidence="1">
    <name type="scientific">Candidatus Moduliflexus flocculans</name>
    <dbReference type="NCBI Taxonomy" id="1499966"/>
    <lineage>
        <taxon>Bacteria</taxon>
        <taxon>Candidatus Moduliflexota</taxon>
        <taxon>Candidatus Moduliflexia</taxon>
        <taxon>Candidatus Moduliflexales</taxon>
        <taxon>Candidatus Moduliflexaceae</taxon>
    </lineage>
</organism>
<proteinExistence type="predicted"/>
<gene>
    <name evidence="1" type="ORF">U14_05009</name>
</gene>
<dbReference type="EMBL" id="DF820460">
    <property type="protein sequence ID" value="GAK53735.1"/>
    <property type="molecule type" value="Genomic_DNA"/>
</dbReference>
<dbReference type="Proteomes" id="UP000030700">
    <property type="component" value="Unassembled WGS sequence"/>
</dbReference>
<evidence type="ECO:0000313" key="2">
    <source>
        <dbReference type="Proteomes" id="UP000030700"/>
    </source>
</evidence>
<dbReference type="Gene3D" id="2.60.40.2700">
    <property type="match status" value="1"/>
</dbReference>
<protein>
    <submittedName>
        <fullName evidence="1">S-layer domain protein</fullName>
    </submittedName>
</protein>